<accession>A0A5B8LZI2</accession>
<dbReference type="AlphaFoldDB" id="A0A5B8LZI2"/>
<dbReference type="KEGG" id="dea:FPZ08_21735"/>
<sequence>MSKTKQWSFGKVPGGYGNTEPPKPPKSVKLDDDLKAQYPHELTFFLEDRLRDATAKDTYVIAGEMADAWIASRQLQRDVDPKQRRRVAESVKARIRNFLRQGKIHELGGFDFQYGQDISGYRWAY</sequence>
<dbReference type="EMBL" id="CP042304">
    <property type="protein sequence ID" value="QDZ13124.1"/>
    <property type="molecule type" value="Genomic_DNA"/>
</dbReference>
<name>A0A5B8LZI2_9HYPH</name>
<evidence type="ECO:0000256" key="1">
    <source>
        <dbReference type="SAM" id="MobiDB-lite"/>
    </source>
</evidence>
<evidence type="ECO:0000313" key="3">
    <source>
        <dbReference type="Proteomes" id="UP000315364"/>
    </source>
</evidence>
<gene>
    <name evidence="2" type="ORF">FPZ08_21735</name>
</gene>
<keyword evidence="3" id="KW-1185">Reference proteome</keyword>
<feature type="region of interest" description="Disordered" evidence="1">
    <location>
        <begin position="1"/>
        <end position="30"/>
    </location>
</feature>
<dbReference type="RefSeq" id="WP_146292815.1">
    <property type="nucleotide sequence ID" value="NZ_CP042304.1"/>
</dbReference>
<protein>
    <submittedName>
        <fullName evidence="2">Uncharacterized protein</fullName>
    </submittedName>
</protein>
<proteinExistence type="predicted"/>
<organism evidence="2 3">
    <name type="scientific">Devosia ginsengisoli</name>
    <dbReference type="NCBI Taxonomy" id="400770"/>
    <lineage>
        <taxon>Bacteria</taxon>
        <taxon>Pseudomonadati</taxon>
        <taxon>Pseudomonadota</taxon>
        <taxon>Alphaproteobacteria</taxon>
        <taxon>Hyphomicrobiales</taxon>
        <taxon>Devosiaceae</taxon>
        <taxon>Devosia</taxon>
    </lineage>
</organism>
<reference evidence="2 3" key="1">
    <citation type="submission" date="2019-07" db="EMBL/GenBank/DDBJ databases">
        <title>Full genome sequence of Devosia sp. Gsoil 520.</title>
        <authorList>
            <person name="Im W.-T."/>
        </authorList>
    </citation>
    <scope>NUCLEOTIDE SEQUENCE [LARGE SCALE GENOMIC DNA]</scope>
    <source>
        <strain evidence="2 3">Gsoil 520</strain>
    </source>
</reference>
<dbReference type="Proteomes" id="UP000315364">
    <property type="component" value="Chromosome"/>
</dbReference>
<evidence type="ECO:0000313" key="2">
    <source>
        <dbReference type="EMBL" id="QDZ13124.1"/>
    </source>
</evidence>